<name>A0A914BZM3_9BILA</name>
<accession>A0A914BZM3</accession>
<evidence type="ECO:0000313" key="3">
    <source>
        <dbReference type="WBParaSite" id="ACRNAN_Path_1371.g5381.t1"/>
    </source>
</evidence>
<feature type="compositionally biased region" description="Polar residues" evidence="1">
    <location>
        <begin position="214"/>
        <end position="230"/>
    </location>
</feature>
<dbReference type="AlphaFoldDB" id="A0A914BZM3"/>
<keyword evidence="2" id="KW-1185">Reference proteome</keyword>
<feature type="region of interest" description="Disordered" evidence="1">
    <location>
        <begin position="189"/>
        <end position="259"/>
    </location>
</feature>
<organism evidence="2 3">
    <name type="scientific">Acrobeloides nanus</name>
    <dbReference type="NCBI Taxonomy" id="290746"/>
    <lineage>
        <taxon>Eukaryota</taxon>
        <taxon>Metazoa</taxon>
        <taxon>Ecdysozoa</taxon>
        <taxon>Nematoda</taxon>
        <taxon>Chromadorea</taxon>
        <taxon>Rhabditida</taxon>
        <taxon>Tylenchina</taxon>
        <taxon>Cephalobomorpha</taxon>
        <taxon>Cephaloboidea</taxon>
        <taxon>Cephalobidae</taxon>
        <taxon>Acrobeloides</taxon>
    </lineage>
</organism>
<protein>
    <submittedName>
        <fullName evidence="3">Uncharacterized protein</fullName>
    </submittedName>
</protein>
<proteinExistence type="predicted"/>
<dbReference type="Proteomes" id="UP000887540">
    <property type="component" value="Unplaced"/>
</dbReference>
<feature type="compositionally biased region" description="Basic and acidic residues" evidence="1">
    <location>
        <begin position="232"/>
        <end position="241"/>
    </location>
</feature>
<sequence length="540" mass="63901">MHYPTDTSPDYPDTDNRSERTYYVESQESMSDLVSTNFTINRDSSLMSMTSTMALLLPRAQLEKRTMSRKERKLAQHDIYDESWKDSWDVWAVTEDDPEIRKKLEEEKKRFEKVQDEMIKKEESRLHNEELKREHGEASSRNMHFKKGRNKKKNKPSREEFDEGELINRYIRGEPVNWEEYGYDGPPMGILISSPENKKVQQSQKNEDECKNWKSGQTWTRTQPFGTPSSRCRAESDRTHSSQDTQPYEPPRSRLWDNHGIFSNRQTSEQRHSGKSDSQMYTGKQILKPTENIKDYGKPPCGLEVNWKNREKKRMEDDYNKNTTFAHTPEETLKRRMEIIQQVDLERRNQEEKAEDRAARTFGDAELHKFIQEEETKRKLEEWQRQLEEKKQLDHSEIGRDLVNSTAYLRGSAILPRGVVEQLKFPNYSLGRKMSNKKHENYLLTERMEYIEEEMKFPPENRGPRVYTRSSPFEFEEEIRRAKKLLAENNAKCHRKLAESLKNRGLDNCAIEELEFRAQNYELIAKKSSNMIVNIGENSA</sequence>
<reference evidence="3" key="1">
    <citation type="submission" date="2022-11" db="UniProtKB">
        <authorList>
            <consortium name="WormBaseParasite"/>
        </authorList>
    </citation>
    <scope>IDENTIFICATION</scope>
</reference>
<evidence type="ECO:0000313" key="2">
    <source>
        <dbReference type="Proteomes" id="UP000887540"/>
    </source>
</evidence>
<feature type="compositionally biased region" description="Basic and acidic residues" evidence="1">
    <location>
        <begin position="123"/>
        <end position="138"/>
    </location>
</feature>
<dbReference type="WBParaSite" id="ACRNAN_Path_1371.g5381.t1">
    <property type="protein sequence ID" value="ACRNAN_Path_1371.g5381.t1"/>
    <property type="gene ID" value="ACRNAN_Path_1371.g5381"/>
</dbReference>
<feature type="region of interest" description="Disordered" evidence="1">
    <location>
        <begin position="123"/>
        <end position="160"/>
    </location>
</feature>
<evidence type="ECO:0000256" key="1">
    <source>
        <dbReference type="SAM" id="MobiDB-lite"/>
    </source>
</evidence>
<feature type="compositionally biased region" description="Basic residues" evidence="1">
    <location>
        <begin position="143"/>
        <end position="155"/>
    </location>
</feature>